<evidence type="ECO:0008006" key="3">
    <source>
        <dbReference type="Google" id="ProtNLM"/>
    </source>
</evidence>
<feature type="non-terminal residue" evidence="2">
    <location>
        <position position="1"/>
    </location>
</feature>
<name>X0UHJ4_9ZZZZ</name>
<dbReference type="InterPro" id="IPR038389">
    <property type="entry name" value="PSMG2_sf"/>
</dbReference>
<keyword evidence="1" id="KW-0175">Coiled coil</keyword>
<gene>
    <name evidence="2" type="ORF">S01H1_29131</name>
</gene>
<dbReference type="PANTHER" id="PTHR35610">
    <property type="entry name" value="3-ISOPROPYLMALATE DEHYDRATASE-RELATED"/>
    <property type="match status" value="1"/>
</dbReference>
<accession>X0UHJ4</accession>
<dbReference type="AlphaFoldDB" id="X0UHJ4"/>
<dbReference type="Gene3D" id="3.40.50.10900">
    <property type="entry name" value="PAC-like subunit"/>
    <property type="match status" value="1"/>
</dbReference>
<feature type="coiled-coil region" evidence="1">
    <location>
        <begin position="68"/>
        <end position="95"/>
    </location>
</feature>
<dbReference type="SUPFAM" id="SSF159659">
    <property type="entry name" value="Cgl1923-like"/>
    <property type="match status" value="1"/>
</dbReference>
<comment type="caution">
    <text evidence="2">The sequence shown here is derived from an EMBL/GenBank/DDBJ whole genome shotgun (WGS) entry which is preliminary data.</text>
</comment>
<protein>
    <recommendedName>
        <fullName evidence="3">Proteasome assembly chaperone family protein</fullName>
    </recommendedName>
</protein>
<evidence type="ECO:0000313" key="2">
    <source>
        <dbReference type="EMBL" id="GAF87960.1"/>
    </source>
</evidence>
<sequence>QEVREDLEKYGLLQRGNLQIAGLNGLLLGVTKERDIEGVCLLGEVPAYATRIQNPMAALAVLKVLATMLDLKVDMDELTQLAVETKERMKQVAAEAMGEYIEYFTTPIWEQGEEEEEEEE</sequence>
<dbReference type="Pfam" id="PF09754">
    <property type="entry name" value="PAC2"/>
    <property type="match status" value="1"/>
</dbReference>
<organism evidence="2">
    <name type="scientific">marine sediment metagenome</name>
    <dbReference type="NCBI Taxonomy" id="412755"/>
    <lineage>
        <taxon>unclassified sequences</taxon>
        <taxon>metagenomes</taxon>
        <taxon>ecological metagenomes</taxon>
    </lineage>
</organism>
<dbReference type="EMBL" id="BARS01017847">
    <property type="protein sequence ID" value="GAF87960.1"/>
    <property type="molecule type" value="Genomic_DNA"/>
</dbReference>
<proteinExistence type="predicted"/>
<reference evidence="2" key="1">
    <citation type="journal article" date="2014" name="Front. Microbiol.">
        <title>High frequency of phylogenetically diverse reductive dehalogenase-homologous genes in deep subseafloor sedimentary metagenomes.</title>
        <authorList>
            <person name="Kawai M."/>
            <person name="Futagami T."/>
            <person name="Toyoda A."/>
            <person name="Takaki Y."/>
            <person name="Nishi S."/>
            <person name="Hori S."/>
            <person name="Arai W."/>
            <person name="Tsubouchi T."/>
            <person name="Morono Y."/>
            <person name="Uchiyama I."/>
            <person name="Ito T."/>
            <person name="Fujiyama A."/>
            <person name="Inagaki F."/>
            <person name="Takami H."/>
        </authorList>
    </citation>
    <scope>NUCLEOTIDE SEQUENCE</scope>
    <source>
        <strain evidence="2">Expedition CK06-06</strain>
    </source>
</reference>
<evidence type="ECO:0000256" key="1">
    <source>
        <dbReference type="SAM" id="Coils"/>
    </source>
</evidence>
<dbReference type="InterPro" id="IPR019151">
    <property type="entry name" value="Proteasome_assmbl_chaperone_2"/>
</dbReference>
<dbReference type="PANTHER" id="PTHR35610:SF7">
    <property type="entry name" value="3-ISOPROPYLMALATE DEHYDRATASE"/>
    <property type="match status" value="1"/>
</dbReference>